<feature type="transmembrane region" description="Helical" evidence="1">
    <location>
        <begin position="75"/>
        <end position="93"/>
    </location>
</feature>
<dbReference type="Pfam" id="PF12650">
    <property type="entry name" value="DUF3784"/>
    <property type="match status" value="1"/>
</dbReference>
<dbReference type="Proteomes" id="UP000049127">
    <property type="component" value="Unassembled WGS sequence"/>
</dbReference>
<evidence type="ECO:0000313" key="3">
    <source>
        <dbReference type="Proteomes" id="UP000049127"/>
    </source>
</evidence>
<dbReference type="AlphaFoldDB" id="A0A0C7G4I2"/>
<keyword evidence="1" id="KW-0812">Transmembrane</keyword>
<name>A0A0C7G4I2_PARSO</name>
<evidence type="ECO:0000313" key="2">
    <source>
        <dbReference type="EMBL" id="CEQ03299.1"/>
    </source>
</evidence>
<dbReference type="RefSeq" id="WP_055341675.1">
    <property type="nucleotide sequence ID" value="NZ_CDNI01000003.1"/>
</dbReference>
<proteinExistence type="predicted"/>
<evidence type="ECO:0000256" key="1">
    <source>
        <dbReference type="SAM" id="Phobius"/>
    </source>
</evidence>
<reference evidence="3" key="1">
    <citation type="submission" date="2015-01" db="EMBL/GenBank/DDBJ databases">
        <authorList>
            <person name="Aslett M.A."/>
            <person name="De Silva N."/>
        </authorList>
    </citation>
    <scope>NUCLEOTIDE SEQUENCE [LARGE SCALE GENOMIC DNA]</scope>
    <source>
        <strain evidence="3">R28058</strain>
    </source>
</reference>
<gene>
    <name evidence="2" type="ORF">R28058_10321</name>
</gene>
<feature type="transmembrane region" description="Helical" evidence="1">
    <location>
        <begin position="46"/>
        <end position="69"/>
    </location>
</feature>
<keyword evidence="1" id="KW-0472">Membrane</keyword>
<protein>
    <submittedName>
        <fullName evidence="2">Domain of uncharacterized function (DUF3784)</fullName>
    </submittedName>
</protein>
<dbReference type="OrthoDB" id="1752892at2"/>
<dbReference type="InterPro" id="IPR017259">
    <property type="entry name" value="UCP037672"/>
</dbReference>
<keyword evidence="1" id="KW-1133">Transmembrane helix</keyword>
<accession>A0A0C7G4I2</accession>
<sequence>MISSSIVLLVGLLGVMLGITIKKYKMGYLVRGIDLEKYDNDKTSQIMGNFTLVCGICITIIGSISFILNGEFKEVIGISIVLVATLTSLAGNFKVKRYARIE</sequence>
<organism evidence="2 3">
    <name type="scientific">Paraclostridium sordellii</name>
    <name type="common">Clostridium sordellii</name>
    <dbReference type="NCBI Taxonomy" id="1505"/>
    <lineage>
        <taxon>Bacteria</taxon>
        <taxon>Bacillati</taxon>
        <taxon>Bacillota</taxon>
        <taxon>Clostridia</taxon>
        <taxon>Peptostreptococcales</taxon>
        <taxon>Peptostreptococcaceae</taxon>
        <taxon>Paraclostridium</taxon>
    </lineage>
</organism>
<feature type="transmembrane region" description="Helical" evidence="1">
    <location>
        <begin position="6"/>
        <end position="25"/>
    </location>
</feature>
<dbReference type="EMBL" id="CEKZ01000003">
    <property type="protein sequence ID" value="CEQ03299.1"/>
    <property type="molecule type" value="Genomic_DNA"/>
</dbReference>